<dbReference type="Pfam" id="PF01663">
    <property type="entry name" value="Phosphodiest"/>
    <property type="match status" value="1"/>
</dbReference>
<dbReference type="Proteomes" id="UP000886900">
    <property type="component" value="Unassembled WGS sequence"/>
</dbReference>
<protein>
    <submittedName>
        <fullName evidence="1">Alkaline phosphatase family protein</fullName>
    </submittedName>
</protein>
<accession>A0ABS6PSY7</accession>
<evidence type="ECO:0000313" key="1">
    <source>
        <dbReference type="EMBL" id="MBV4463584.1"/>
    </source>
</evidence>
<proteinExistence type="predicted"/>
<keyword evidence="2" id="KW-1185">Reference proteome</keyword>
<dbReference type="RefSeq" id="WP_217855958.1">
    <property type="nucleotide sequence ID" value="NZ_JAHSTV010000004.1"/>
</dbReference>
<name>A0ABS6PSY7_9PSED</name>
<comment type="caution">
    <text evidence="1">The sequence shown here is derived from an EMBL/GenBank/DDBJ whole genome shotgun (WGS) entry which is preliminary data.</text>
</comment>
<dbReference type="InterPro" id="IPR002591">
    <property type="entry name" value="Phosphodiest/P_Trfase"/>
</dbReference>
<sequence>MFSWLKESRIVNGYSQVEISGSAVSAMYEEQKDSAFVSMNPAKLYQVGLLGRRLRDGGGGSAESILANLMEPLHASFTDEITRAVKANDAQLIIGYYPVIDLLSHQILANEFPTAPEDRPGSQHLFNVLLEFDRWRTDLLPLVNTNTRIVIHSDHGMTPLKWDVYPNRHLLDAGWMALKQDGSLDADRSVAFFHPAENGLLVVHSERAHARGFDVDVEIAVLNKQLAQSGLSKISLLQAISAEISDPWKASYYLQPPDEGRLRFGHSETLVCRSCKGGDHTVYHPAPWLRGVLVDASQTAFICSSVGELTLPSIIETVLKSEGLEE</sequence>
<evidence type="ECO:0000313" key="2">
    <source>
        <dbReference type="Proteomes" id="UP000886900"/>
    </source>
</evidence>
<reference evidence="1" key="1">
    <citation type="submission" date="2021-06" db="EMBL/GenBank/DDBJ databases">
        <title>Updating the genus Pseudomonas: Description of 43 new species and partition of the Pseudomonas putida group.</title>
        <authorList>
            <person name="Girard L."/>
            <person name="Lood C."/>
            <person name="Vandamme P."/>
            <person name="Rokni-Zadeh H."/>
            <person name="Van Noort V."/>
            <person name="Hofte M."/>
            <person name="Lavigne R."/>
            <person name="De Mot R."/>
        </authorList>
    </citation>
    <scope>NUCLEOTIDE SEQUENCE</scope>
    <source>
        <strain evidence="1">SWRI79</strain>
    </source>
</reference>
<gene>
    <name evidence="1" type="ORF">KVG95_09560</name>
</gene>
<organism evidence="1 2">
    <name type="scientific">Pseudomonas farris</name>
    <dbReference type="NCBI Taxonomy" id="2841207"/>
    <lineage>
        <taxon>Bacteria</taxon>
        <taxon>Pseudomonadati</taxon>
        <taxon>Pseudomonadota</taxon>
        <taxon>Gammaproteobacteria</taxon>
        <taxon>Pseudomonadales</taxon>
        <taxon>Pseudomonadaceae</taxon>
        <taxon>Pseudomonas</taxon>
    </lineage>
</organism>
<dbReference type="EMBL" id="JAHSTV010000004">
    <property type="protein sequence ID" value="MBV4463584.1"/>
    <property type="molecule type" value="Genomic_DNA"/>
</dbReference>